<comment type="caution">
    <text evidence="1">The sequence shown here is derived from an EMBL/GenBank/DDBJ whole genome shotgun (WGS) entry which is preliminary data.</text>
</comment>
<evidence type="ECO:0000313" key="1">
    <source>
        <dbReference type="EMBL" id="TDP60083.1"/>
    </source>
</evidence>
<keyword evidence="2" id="KW-1185">Reference proteome</keyword>
<dbReference type="AlphaFoldDB" id="A0A4R6QDW6"/>
<reference evidence="1 2" key="1">
    <citation type="submission" date="2019-03" db="EMBL/GenBank/DDBJ databases">
        <title>Genomic Encyclopedia of Archaeal and Bacterial Type Strains, Phase II (KMG-II): from individual species to whole genera.</title>
        <authorList>
            <person name="Goeker M."/>
        </authorList>
    </citation>
    <scope>NUCLEOTIDE SEQUENCE [LARGE SCALE GENOMIC DNA]</scope>
    <source>
        <strain evidence="1 2">DSM 25687</strain>
    </source>
</reference>
<accession>A0A4R6QDW6</accession>
<gene>
    <name evidence="1" type="ORF">BC748_1056</name>
</gene>
<sequence length="635" mass="74819">MSANNSLKIKNNQNQSPYTSKGYPLKKDWSSYNTYDIGRAFFSDGFVNHTYSFSIFDNQNLFIKSVLKDEVLFYKKREIPVTIYSADNENEIINTSKKLVIDYDEIAFFFFKQDENIKAKINLGNSLLKLSNFENENQMKNKTFDISPQEMQKINNNLSAKNIVSFFNKDNFLFKEDVENINGLFNFKNLRKIQKSLNDDFINAWWSKDFEGKIYVNSDIHHSYRSSLEETVYFQITVNDRVKEGTIITFNLFDYDGIFNPDDKKFNNKEIIKKVEVRKVEKEKRITIELYLNPTWENNILEEKGLFSNGYIELYWSWNYNNVLWRSKELQLSVYPSENKLYVRPLIQDSNYKLPEIYSHKGEIILFAIDQLPNGTIKKFVSMKLRNTIKYRSFEDINKFYKEIFTEKINLETNTLETASYQVEELNHYFKIKNNAQSIFIEEENIDVPVEKGSKQAVYNSLFKGVKMIKNAAEVYNYYDIFKQTINMFPELSDNGKLNAPSLSTFVGLIPSANIYAFALALTEWSMKAQKEQDDIIIDQSLWVKWQNKKKQGLDAALNFVDYNGWASDKTFRKHFVSQETLDALFKGTFKTIDELNDFNNIQKAENKYVLISYRMNKEELDTFVDVIDCIYFKS</sequence>
<protein>
    <submittedName>
        <fullName evidence="1">Uncharacterized protein</fullName>
    </submittedName>
</protein>
<dbReference type="Proteomes" id="UP000295260">
    <property type="component" value="Unassembled WGS sequence"/>
</dbReference>
<evidence type="ECO:0000313" key="2">
    <source>
        <dbReference type="Proteomes" id="UP000295260"/>
    </source>
</evidence>
<dbReference type="EMBL" id="SNXR01000012">
    <property type="protein sequence ID" value="TDP60083.1"/>
    <property type="molecule type" value="Genomic_DNA"/>
</dbReference>
<dbReference type="OrthoDB" id="1217771at2"/>
<organism evidence="1 2">
    <name type="scientific">Flavobacterium dankookense</name>
    <dbReference type="NCBI Taxonomy" id="706186"/>
    <lineage>
        <taxon>Bacteria</taxon>
        <taxon>Pseudomonadati</taxon>
        <taxon>Bacteroidota</taxon>
        <taxon>Flavobacteriia</taxon>
        <taxon>Flavobacteriales</taxon>
        <taxon>Flavobacteriaceae</taxon>
        <taxon>Flavobacterium</taxon>
    </lineage>
</organism>
<proteinExistence type="predicted"/>
<name>A0A4R6QDW6_9FLAO</name>
<dbReference type="RefSeq" id="WP_133532377.1">
    <property type="nucleotide sequence ID" value="NZ_SNXR01000012.1"/>
</dbReference>